<dbReference type="SUPFAM" id="SSF51445">
    <property type="entry name" value="(Trans)glycosidases"/>
    <property type="match status" value="1"/>
</dbReference>
<keyword evidence="2 7" id="KW-0858">Xylan degradation</keyword>
<protein>
    <recommendedName>
        <fullName evidence="7">Xylan alpha-1,2-glucuronidase</fullName>
        <ecNumber evidence="7">3.2.1.131</ecNumber>
    </recommendedName>
</protein>
<keyword evidence="3 7" id="KW-0378">Hydrolase</keyword>
<dbReference type="SUPFAM" id="SSF55545">
    <property type="entry name" value="beta-N-acetylhexosaminidase-like domain"/>
    <property type="match status" value="1"/>
</dbReference>
<evidence type="ECO:0000313" key="12">
    <source>
        <dbReference type="Proteomes" id="UP000291144"/>
    </source>
</evidence>
<evidence type="ECO:0000313" key="11">
    <source>
        <dbReference type="EMBL" id="TCC65428.1"/>
    </source>
</evidence>
<dbReference type="EMBL" id="SJKB01000001">
    <property type="protein sequence ID" value="TCC65428.1"/>
    <property type="molecule type" value="Genomic_DNA"/>
</dbReference>
<evidence type="ECO:0000256" key="5">
    <source>
        <dbReference type="ARBA" id="ARBA00023295"/>
    </source>
</evidence>
<evidence type="ECO:0000256" key="2">
    <source>
        <dbReference type="ARBA" id="ARBA00022651"/>
    </source>
</evidence>
<dbReference type="PANTHER" id="PTHR39207:SF1">
    <property type="entry name" value="ALPHA-GLUCURONIDASE A"/>
    <property type="match status" value="1"/>
</dbReference>
<dbReference type="Pfam" id="PF07488">
    <property type="entry name" value="Glyco_hydro_67M"/>
    <property type="match status" value="1"/>
</dbReference>
<dbReference type="PANTHER" id="PTHR39207">
    <property type="entry name" value="ALPHA-GLUCURONIDASE A"/>
    <property type="match status" value="1"/>
</dbReference>
<dbReference type="InterPro" id="IPR037054">
    <property type="entry name" value="A-glucoronidase_C_sf"/>
</dbReference>
<dbReference type="Gene3D" id="3.20.20.80">
    <property type="entry name" value="Glycosidases"/>
    <property type="match status" value="1"/>
</dbReference>
<dbReference type="InterPro" id="IPR011100">
    <property type="entry name" value="Glyco_hydro_67_cat"/>
</dbReference>
<evidence type="ECO:0000256" key="6">
    <source>
        <dbReference type="ARBA" id="ARBA00023326"/>
    </source>
</evidence>
<sequence length="1189" mass="128861">MKFTRRQVLLTGGALTAAGLIRPEFAAGLPDEDGYELWLRYRKVDRADLLAEYRRTFTHLVAPTAANGDVLRSAATEVLQGLSGLTGRTVTQQSNIQRDGAVIIGTPATSALVAQYVDRAELRALGPDGYVVLSRRIAGHATTVVASEGKRGVLYGIFHLLRLLQTQRDVGGLDIHERPANALRLVDHWDNLDRSVERGYAGESIFDWDALPTTGQRMTDYARTLASVGLSGTVVNNVNADPVFLSTDMLQKLTGLAAVLRTWGLTLHLSANFAAPISLGGLATADPFDEGVQAWWRDKAREIYELIPDFGGFLVKADSEGQPGPVSYGRTHADGANLLARAVKPYGGIVMWRGFIHDFDPVTWASKSYLTFQPLDGKFDPNVIVQVKNGPIDFQVREPVHPLFGAMPQTRLMAELQITQEYTGQSTHLCYLVPEWKQVYDFDTHAPRPESTVAGIVEGAAGVMNFGSDRNWTRHPLNAANTHGYARLVWNPALAAEEVAEEWVRMTFGSDDRVVRTLTSMLLGSWETYEDYTSPLGSGFLIGIDHFAPSPESNAPWNRADAEGAGFDRTVATGVGFTAHYHPPLSQQYESLASCPDELLMFIHHVPYSHRLHSGKTMIQHIYDTHFDGLDAVHGLRASWRSLRSRVDRRRYDTTLERLDQQVVQATLWRDSIVGYYFDKGRVLDESRSWVQLKQAGDEPLLGGWPNLFAMTASNASPRQAEVSAKVVETGGWKSSDGHVSVPSRETVPFTVPVTPPLLPQITMIDLECEAGGMPALGVSTQVFVTPAGGRCRLALDAGPESSPLLPGYQRLSPSDAWDPDRGFGWVGTAPQARDRGNPDVLRRDFVNDTAARVLRIRIPAGKTDAYALIGESLVHCQPMTIRSEGKVLAALESLLLHGTYTWLKLSLDGGAGGRDVDLEFSSIPDEHWHLDALVIPDPSLEAPALVVTDAAAPSPMLCGRDNTVTVSIANTTSAPQTATVRIPAPSGWTAGETSAVVPAGAIVQVAVTVVPGPEPAVLALDVEAVLNGEVTDHRRTSEILTTPPGDAAVLALDAGTDTSPLHAGYQRLAPGSAWTASAGFGWAGPAPMARDRELLDDVRRDFVNDTTVRTLRLTLPDGPHDAWLLIGDATQPSDPVTIKAAGTELAVSPLLPTATFAWLKFTVPGGQADLELSAPTGKNWRLNALVIN</sequence>
<dbReference type="Proteomes" id="UP000291144">
    <property type="component" value="Unassembled WGS sequence"/>
</dbReference>
<dbReference type="InterPro" id="IPR008979">
    <property type="entry name" value="Galactose-bd-like_sf"/>
</dbReference>
<evidence type="ECO:0000256" key="7">
    <source>
        <dbReference type="RuleBase" id="RU361198"/>
    </source>
</evidence>
<dbReference type="Gene3D" id="2.60.120.430">
    <property type="entry name" value="Galactose-binding lectin"/>
    <property type="match status" value="1"/>
</dbReference>
<comment type="subunit">
    <text evidence="7">Homodimer.</text>
</comment>
<dbReference type="GO" id="GO:0046559">
    <property type="term" value="F:alpha-glucuronidase activity"/>
    <property type="evidence" value="ECO:0007669"/>
    <property type="project" value="InterPro"/>
</dbReference>
<feature type="domain" description="Glycosyl hydrolase family 67 catalytic" evidence="10">
    <location>
        <begin position="164"/>
        <end position="472"/>
    </location>
</feature>
<dbReference type="OrthoDB" id="339499at2"/>
<comment type="similarity">
    <text evidence="1 7">Belongs to the glycosyl hydrolase 67 family.</text>
</comment>
<dbReference type="EC" id="3.2.1.131" evidence="7"/>
<keyword evidence="12" id="KW-1185">Reference proteome</keyword>
<comment type="caution">
    <text evidence="11">The sequence shown here is derived from an EMBL/GenBank/DDBJ whole genome shotgun (WGS) entry which is preliminary data.</text>
</comment>
<evidence type="ECO:0000256" key="1">
    <source>
        <dbReference type="ARBA" id="ARBA00008833"/>
    </source>
</evidence>
<keyword evidence="5 7" id="KW-0326">Glycosidase</keyword>
<dbReference type="Pfam" id="PF03648">
    <property type="entry name" value="Glyco_hydro_67N"/>
    <property type="match status" value="1"/>
</dbReference>
<feature type="domain" description="Alpha glucuronidase N-terminal" evidence="8">
    <location>
        <begin position="37"/>
        <end position="160"/>
    </location>
</feature>
<keyword evidence="6 7" id="KW-0624">Polysaccharide degradation</keyword>
<dbReference type="InterPro" id="IPR005154">
    <property type="entry name" value="Glyco_hydro_67_aGlcAse_N"/>
</dbReference>
<dbReference type="InterPro" id="IPR017853">
    <property type="entry name" value="GH"/>
</dbReference>
<accession>A0A4R0L3J0</accession>
<comment type="catalytic activity">
    <reaction evidence="7">
        <text>Hydrolysis of (1-&gt;2)-alpha-D-(4-O-methyl)glucuronosyl links in the main chain of hardwood xylans.</text>
        <dbReference type="EC" id="3.2.1.131"/>
    </reaction>
</comment>
<evidence type="ECO:0000259" key="10">
    <source>
        <dbReference type="Pfam" id="PF07488"/>
    </source>
</evidence>
<proteinExistence type="inferred from homology"/>
<organism evidence="11 12">
    <name type="scientific">Kribbella pittospori</name>
    <dbReference type="NCBI Taxonomy" id="722689"/>
    <lineage>
        <taxon>Bacteria</taxon>
        <taxon>Bacillati</taxon>
        <taxon>Actinomycetota</taxon>
        <taxon>Actinomycetes</taxon>
        <taxon>Propionibacteriales</taxon>
        <taxon>Kribbellaceae</taxon>
        <taxon>Kribbella</taxon>
    </lineage>
</organism>
<evidence type="ECO:0000259" key="9">
    <source>
        <dbReference type="Pfam" id="PF07477"/>
    </source>
</evidence>
<evidence type="ECO:0000259" key="8">
    <source>
        <dbReference type="Pfam" id="PF03648"/>
    </source>
</evidence>
<dbReference type="SUPFAM" id="SSF49785">
    <property type="entry name" value="Galactose-binding domain-like"/>
    <property type="match status" value="2"/>
</dbReference>
<dbReference type="Pfam" id="PF07477">
    <property type="entry name" value="Glyco_hydro_67C"/>
    <property type="match status" value="1"/>
</dbReference>
<reference evidence="11 12" key="1">
    <citation type="submission" date="2019-02" db="EMBL/GenBank/DDBJ databases">
        <title>Kribbella capetownensis sp. nov. and Kribbella speibonae sp. nov., isolated from soil.</title>
        <authorList>
            <person name="Curtis S.M."/>
            <person name="Norton I."/>
            <person name="Everest G.J."/>
            <person name="Meyers P.R."/>
        </authorList>
    </citation>
    <scope>NUCLEOTIDE SEQUENCE [LARGE SCALE GENOMIC DNA]</scope>
    <source>
        <strain evidence="11 12">NRRL B-24813</strain>
    </source>
</reference>
<dbReference type="InterPro" id="IPR029018">
    <property type="entry name" value="Hex-like_dom2"/>
</dbReference>
<evidence type="ECO:0000256" key="4">
    <source>
        <dbReference type="ARBA" id="ARBA00023277"/>
    </source>
</evidence>
<dbReference type="GO" id="GO:0045493">
    <property type="term" value="P:xylan catabolic process"/>
    <property type="evidence" value="ECO:0007669"/>
    <property type="project" value="UniProtKB-KW"/>
</dbReference>
<dbReference type="InterPro" id="IPR011099">
    <property type="entry name" value="Glyco_hydro_67_C"/>
</dbReference>
<evidence type="ECO:0000256" key="3">
    <source>
        <dbReference type="ARBA" id="ARBA00022801"/>
    </source>
</evidence>
<feature type="domain" description="Glycosyl hydrolase family 67 C-terminal" evidence="9">
    <location>
        <begin position="474"/>
        <end position="686"/>
    </location>
</feature>
<dbReference type="Gene3D" id="3.30.379.10">
    <property type="entry name" value="Chitobiase/beta-hexosaminidase domain 2-like"/>
    <property type="match status" value="1"/>
</dbReference>
<keyword evidence="4 7" id="KW-0119">Carbohydrate metabolism</keyword>
<dbReference type="AlphaFoldDB" id="A0A4R0L3J0"/>
<dbReference type="RefSeq" id="WP_131349776.1">
    <property type="nucleotide sequence ID" value="NZ_SJKB01000001.1"/>
</dbReference>
<name>A0A4R0L3J0_9ACTN</name>
<dbReference type="GO" id="GO:0005576">
    <property type="term" value="C:extracellular region"/>
    <property type="evidence" value="ECO:0007669"/>
    <property type="project" value="InterPro"/>
</dbReference>
<gene>
    <name evidence="11" type="ORF">E0H73_00305</name>
</gene>
<dbReference type="Gene3D" id="3.90.1330.10">
    <property type="entry name" value="Alpha-glucuronidase, C-terminal domain"/>
    <property type="match status" value="1"/>
</dbReference>
<dbReference type="GO" id="GO:0033939">
    <property type="term" value="F:xylan alpha-1,2-glucuronosidase activity"/>
    <property type="evidence" value="ECO:0007669"/>
    <property type="project" value="UniProtKB-EC"/>
</dbReference>